<reference evidence="2" key="1">
    <citation type="submission" date="2022-11" db="UniProtKB">
        <authorList>
            <consortium name="WormBaseParasite"/>
        </authorList>
    </citation>
    <scope>IDENTIFICATION</scope>
</reference>
<dbReference type="WBParaSite" id="JU765_v2.g10006.t1">
    <property type="protein sequence ID" value="JU765_v2.g10006.t1"/>
    <property type="gene ID" value="JU765_v2.g10006"/>
</dbReference>
<dbReference type="Proteomes" id="UP000887576">
    <property type="component" value="Unplaced"/>
</dbReference>
<evidence type="ECO:0000313" key="2">
    <source>
        <dbReference type="WBParaSite" id="JU765_v2.g10006.t1"/>
    </source>
</evidence>
<accession>A0AC34PU97</accession>
<sequence>MNYQRQTKDTGRIPEFDIFDQINMTRENHERTFSWKLRKRSFDAELETETSQRGMNLPILPVRGCSMTPSTVVASRFRPFFPTRKFISQFQH</sequence>
<organism evidence="1 2">
    <name type="scientific">Panagrolaimus sp. JU765</name>
    <dbReference type="NCBI Taxonomy" id="591449"/>
    <lineage>
        <taxon>Eukaryota</taxon>
        <taxon>Metazoa</taxon>
        <taxon>Ecdysozoa</taxon>
        <taxon>Nematoda</taxon>
        <taxon>Chromadorea</taxon>
        <taxon>Rhabditida</taxon>
        <taxon>Tylenchina</taxon>
        <taxon>Panagrolaimomorpha</taxon>
        <taxon>Panagrolaimoidea</taxon>
        <taxon>Panagrolaimidae</taxon>
        <taxon>Panagrolaimus</taxon>
    </lineage>
</organism>
<name>A0AC34PU97_9BILA</name>
<protein>
    <submittedName>
        <fullName evidence="2">Uncharacterized protein</fullName>
    </submittedName>
</protein>
<evidence type="ECO:0000313" key="1">
    <source>
        <dbReference type="Proteomes" id="UP000887576"/>
    </source>
</evidence>
<proteinExistence type="predicted"/>